<sequence>MYLDIHSHIQHSTADTLVIRNQYPLTANTTEPFSVGIHPWYVENWKLQWEALVPLAKHPNCWAIGECGLDKNITTPLPLQQEIFLKHIYLAETLELPLIIHCVKAYSEVLHLRKITKTKQLWILHGFRKNLKVAKECIAHNIALSFGKPLTYSPQLQEVYKSISPEYRFFESDDEEMSISKFTNFLIDKFAN</sequence>
<proteinExistence type="predicted"/>
<keyword evidence="1" id="KW-0378">Hydrolase</keyword>
<dbReference type="Proteomes" id="UP000197007">
    <property type="component" value="Chromosome"/>
</dbReference>
<organism evidence="1 2">
    <name type="scientific">Capnocytophaga endodontalis</name>
    <dbReference type="NCBI Taxonomy" id="2708117"/>
    <lineage>
        <taxon>Bacteria</taxon>
        <taxon>Pseudomonadati</taxon>
        <taxon>Bacteroidota</taxon>
        <taxon>Flavobacteriia</taxon>
        <taxon>Flavobacteriales</taxon>
        <taxon>Flavobacteriaceae</taxon>
        <taxon>Capnocytophaga</taxon>
    </lineage>
</organism>
<dbReference type="Gene3D" id="3.20.20.140">
    <property type="entry name" value="Metal-dependent hydrolases"/>
    <property type="match status" value="1"/>
</dbReference>
<dbReference type="PANTHER" id="PTHR46124:SF2">
    <property type="entry name" value="D-AMINOACYL-TRNA DEACYLASE"/>
    <property type="match status" value="1"/>
</dbReference>
<dbReference type="Pfam" id="PF01026">
    <property type="entry name" value="TatD_DNase"/>
    <property type="match status" value="1"/>
</dbReference>
<evidence type="ECO:0000313" key="1">
    <source>
        <dbReference type="EMBL" id="ASF42119.1"/>
    </source>
</evidence>
<dbReference type="SUPFAM" id="SSF51556">
    <property type="entry name" value="Metallo-dependent hydrolases"/>
    <property type="match status" value="1"/>
</dbReference>
<dbReference type="EMBL" id="CP022022">
    <property type="protein sequence ID" value="ASF42119.1"/>
    <property type="molecule type" value="Genomic_DNA"/>
</dbReference>
<reference evidence="2" key="1">
    <citation type="submission" date="2017-06" db="EMBL/GenBank/DDBJ databases">
        <title>Complete genome sequence of Capnocytophaga sp. KCOM 1579 (=ChDC OS43) isolated from a human refractory periapical abscess lesion.</title>
        <authorList>
            <person name="Kook J.-K."/>
            <person name="Park S.-N."/>
            <person name="Lim Y.K."/>
            <person name="Roh H."/>
        </authorList>
    </citation>
    <scope>NUCLEOTIDE SEQUENCE [LARGE SCALE GENOMIC DNA]</scope>
    <source>
        <strain evidence="2">ChDC OS43</strain>
    </source>
</reference>
<name>A0A1Z4BLH3_9FLAO</name>
<dbReference type="KEGG" id="capn:CBG49_02920"/>
<dbReference type="PANTHER" id="PTHR46124">
    <property type="entry name" value="D-AMINOACYL-TRNA DEACYLASE"/>
    <property type="match status" value="1"/>
</dbReference>
<dbReference type="GO" id="GO:0005829">
    <property type="term" value="C:cytosol"/>
    <property type="evidence" value="ECO:0007669"/>
    <property type="project" value="TreeGrafter"/>
</dbReference>
<evidence type="ECO:0000313" key="2">
    <source>
        <dbReference type="Proteomes" id="UP000197007"/>
    </source>
</evidence>
<dbReference type="InterPro" id="IPR032466">
    <property type="entry name" value="Metal_Hydrolase"/>
</dbReference>
<protein>
    <submittedName>
        <fullName evidence="1">Hydrolase TatD</fullName>
    </submittedName>
</protein>
<accession>A0A1Z4BLH3</accession>
<keyword evidence="2" id="KW-1185">Reference proteome</keyword>
<dbReference type="RefSeq" id="WP_088593303.1">
    <property type="nucleotide sequence ID" value="NZ_CP022022.1"/>
</dbReference>
<dbReference type="GO" id="GO:0016788">
    <property type="term" value="F:hydrolase activity, acting on ester bonds"/>
    <property type="evidence" value="ECO:0007669"/>
    <property type="project" value="InterPro"/>
</dbReference>
<dbReference type="InterPro" id="IPR001130">
    <property type="entry name" value="TatD-like"/>
</dbReference>
<gene>
    <name evidence="1" type="ORF">CBG49_02920</name>
</gene>
<dbReference type="AlphaFoldDB" id="A0A1Z4BLH3"/>